<gene>
    <name evidence="8" type="primary">alr_2</name>
    <name evidence="8" type="ORF">HLPR_09730</name>
</gene>
<evidence type="ECO:0000259" key="7">
    <source>
        <dbReference type="SMART" id="SM01005"/>
    </source>
</evidence>
<feature type="modified residue" description="N6-(pyridoxal phosphate)lysine" evidence="4 5">
    <location>
        <position position="39"/>
    </location>
</feature>
<dbReference type="PRINTS" id="PR00992">
    <property type="entry name" value="ALARACEMASE"/>
</dbReference>
<dbReference type="Proteomes" id="UP001321786">
    <property type="component" value="Chromosome"/>
</dbReference>
<dbReference type="SMART" id="SM01005">
    <property type="entry name" value="Ala_racemase_C"/>
    <property type="match status" value="1"/>
</dbReference>
<proteinExistence type="inferred from homology"/>
<dbReference type="KEGG" id="hprf:HLPR_09730"/>
<dbReference type="CDD" id="cd00430">
    <property type="entry name" value="PLPDE_III_AR"/>
    <property type="match status" value="1"/>
</dbReference>
<dbReference type="GO" id="GO:0009252">
    <property type="term" value="P:peptidoglycan biosynthetic process"/>
    <property type="evidence" value="ECO:0007669"/>
    <property type="project" value="TreeGrafter"/>
</dbReference>
<feature type="active site" description="Proton acceptor; specific for D-alanine" evidence="4">
    <location>
        <position position="39"/>
    </location>
</feature>
<evidence type="ECO:0000256" key="2">
    <source>
        <dbReference type="ARBA" id="ARBA00022898"/>
    </source>
</evidence>
<evidence type="ECO:0000313" key="8">
    <source>
        <dbReference type="EMBL" id="BEP28642.1"/>
    </source>
</evidence>
<keyword evidence="9" id="KW-1185">Reference proteome</keyword>
<evidence type="ECO:0000256" key="1">
    <source>
        <dbReference type="ARBA" id="ARBA00001933"/>
    </source>
</evidence>
<organism evidence="8 9">
    <name type="scientific">Helicovermis profundi</name>
    <dbReference type="NCBI Taxonomy" id="3065157"/>
    <lineage>
        <taxon>Bacteria</taxon>
        <taxon>Bacillati</taxon>
        <taxon>Bacillota</taxon>
        <taxon>Clostridia</taxon>
        <taxon>Helicovermis</taxon>
    </lineage>
</organism>
<comment type="cofactor">
    <cofactor evidence="1 4 5">
        <name>pyridoxal 5'-phosphate</name>
        <dbReference type="ChEBI" id="CHEBI:597326"/>
    </cofactor>
</comment>
<dbReference type="InterPro" id="IPR011079">
    <property type="entry name" value="Ala_racemase_C"/>
</dbReference>
<evidence type="ECO:0000256" key="6">
    <source>
        <dbReference type="PIRSR" id="PIRSR600821-52"/>
    </source>
</evidence>
<dbReference type="SUPFAM" id="SSF51419">
    <property type="entry name" value="PLP-binding barrel"/>
    <property type="match status" value="1"/>
</dbReference>
<dbReference type="FunFam" id="3.20.20.10:FF:000002">
    <property type="entry name" value="Alanine racemase"/>
    <property type="match status" value="1"/>
</dbReference>
<evidence type="ECO:0000313" key="9">
    <source>
        <dbReference type="Proteomes" id="UP001321786"/>
    </source>
</evidence>
<dbReference type="HAMAP" id="MF_01201">
    <property type="entry name" value="Ala_racemase"/>
    <property type="match status" value="1"/>
</dbReference>
<feature type="binding site" evidence="4 6">
    <location>
        <position position="310"/>
    </location>
    <ligand>
        <name>substrate</name>
    </ligand>
</feature>
<protein>
    <recommendedName>
        <fullName evidence="4">Alanine racemase</fullName>
        <ecNumber evidence="4">5.1.1.1</ecNumber>
    </recommendedName>
</protein>
<dbReference type="Gene3D" id="3.20.20.10">
    <property type="entry name" value="Alanine racemase"/>
    <property type="match status" value="1"/>
</dbReference>
<feature type="active site" description="Proton acceptor; specific for L-alanine" evidence="4">
    <location>
        <position position="262"/>
    </location>
</feature>
<dbReference type="InterPro" id="IPR000821">
    <property type="entry name" value="Ala_racemase"/>
</dbReference>
<comment type="catalytic activity">
    <reaction evidence="4">
        <text>L-alanine = D-alanine</text>
        <dbReference type="Rhea" id="RHEA:20249"/>
        <dbReference type="ChEBI" id="CHEBI:57416"/>
        <dbReference type="ChEBI" id="CHEBI:57972"/>
        <dbReference type="EC" id="5.1.1.1"/>
    </reaction>
</comment>
<name>A0AAU9E7K5_9FIRM</name>
<dbReference type="GO" id="GO:0030632">
    <property type="term" value="P:D-alanine biosynthetic process"/>
    <property type="evidence" value="ECO:0007669"/>
    <property type="project" value="UniProtKB-UniRule"/>
</dbReference>
<reference evidence="8 9" key="1">
    <citation type="submission" date="2023-08" db="EMBL/GenBank/DDBJ databases">
        <title>Helicovermis profunda gen. nov., sp. nov., a novel mesophilic, fermentative bacterium within the Bacillota from a deep-sea hydrothermal vent chimney.</title>
        <authorList>
            <person name="Miyazaki U."/>
            <person name="Mizutani D."/>
            <person name="Hashimoto Y."/>
            <person name="Tame A."/>
            <person name="Sawayama S."/>
            <person name="Miyazaki J."/>
            <person name="Takai K."/>
            <person name="Nakagawa S."/>
        </authorList>
    </citation>
    <scope>NUCLEOTIDE SEQUENCE [LARGE SCALE GENOMIC DNA]</scope>
    <source>
        <strain evidence="8 9">S502</strain>
    </source>
</reference>
<dbReference type="InterPro" id="IPR020622">
    <property type="entry name" value="Ala_racemase_pyridoxalP-BS"/>
</dbReference>
<feature type="binding site" evidence="4 6">
    <location>
        <position position="137"/>
    </location>
    <ligand>
        <name>substrate</name>
    </ligand>
</feature>
<dbReference type="EC" id="5.1.1.1" evidence="4"/>
<dbReference type="PANTHER" id="PTHR30511:SF0">
    <property type="entry name" value="ALANINE RACEMASE, CATABOLIC-RELATED"/>
    <property type="match status" value="1"/>
</dbReference>
<dbReference type="InterPro" id="IPR009006">
    <property type="entry name" value="Ala_racemase/Decarboxylase_C"/>
</dbReference>
<evidence type="ECO:0000256" key="3">
    <source>
        <dbReference type="ARBA" id="ARBA00023235"/>
    </source>
</evidence>
<evidence type="ECO:0000256" key="5">
    <source>
        <dbReference type="PIRSR" id="PIRSR600821-50"/>
    </source>
</evidence>
<evidence type="ECO:0000256" key="4">
    <source>
        <dbReference type="HAMAP-Rule" id="MF_01201"/>
    </source>
</evidence>
<keyword evidence="3 4" id="KW-0413">Isomerase</keyword>
<dbReference type="Gene3D" id="2.40.37.10">
    <property type="entry name" value="Lyase, Ornithine Decarboxylase, Chain A, domain 1"/>
    <property type="match status" value="1"/>
</dbReference>
<dbReference type="GO" id="GO:0030170">
    <property type="term" value="F:pyridoxal phosphate binding"/>
    <property type="evidence" value="ECO:0007669"/>
    <property type="project" value="UniProtKB-UniRule"/>
</dbReference>
<dbReference type="InterPro" id="IPR001608">
    <property type="entry name" value="Ala_racemase_N"/>
</dbReference>
<keyword evidence="2 4" id="KW-0663">Pyridoxal phosphate</keyword>
<dbReference type="InterPro" id="IPR029066">
    <property type="entry name" value="PLP-binding_barrel"/>
</dbReference>
<feature type="domain" description="Alanine racemase C-terminal" evidence="7">
    <location>
        <begin position="241"/>
        <end position="369"/>
    </location>
</feature>
<comment type="similarity">
    <text evidence="4">Belongs to the alanine racemase family.</text>
</comment>
<sequence>MNKIYRHTHLKINLDNLIHNVNEIRNFLNKNTTLSAVLKADAYGHGSIEIANALYDNGVNYFLVSTLLEGIELKTYNQNFNVLIMGHTPNEYLNAIVENDLECTIFTLEQAKLLNDLSLKHNKTINIHIKIDTGFNRLGIKINSDTLSIVKEISKLKNLNVIGIFSHLALKNKESDQKQFDQLNLLISRLELENISFKYKHICDSISSVLYPEFQMSMVRIGALIYGLESEERGILNLKQVLSFHTKLSFVKKLKKGESISYGMRWVAKRNSKIGTLPFGYADGYPRNMYQRGFVTINNQKAPIVGVICMDQCMIDLTDIKNLNENDNVIIISDGTNNSMSLDEIALLSQTNKNEIVSRFTKRVPKIYIKNNKILKIKNDLL</sequence>
<comment type="function">
    <text evidence="4">Catalyzes the interconversion of L-alanine and D-alanine. May also act on other amino acids.</text>
</comment>
<dbReference type="RefSeq" id="WP_338536951.1">
    <property type="nucleotide sequence ID" value="NZ_AP028654.1"/>
</dbReference>
<dbReference type="EMBL" id="AP028654">
    <property type="protein sequence ID" value="BEP28642.1"/>
    <property type="molecule type" value="Genomic_DNA"/>
</dbReference>
<dbReference type="SUPFAM" id="SSF50621">
    <property type="entry name" value="Alanine racemase C-terminal domain-like"/>
    <property type="match status" value="1"/>
</dbReference>
<dbReference type="PROSITE" id="PS00395">
    <property type="entry name" value="ALANINE_RACEMASE"/>
    <property type="match status" value="1"/>
</dbReference>
<dbReference type="Pfam" id="PF00842">
    <property type="entry name" value="Ala_racemase_C"/>
    <property type="match status" value="1"/>
</dbReference>
<dbReference type="Pfam" id="PF01168">
    <property type="entry name" value="Ala_racemase_N"/>
    <property type="match status" value="1"/>
</dbReference>
<dbReference type="GO" id="GO:0005829">
    <property type="term" value="C:cytosol"/>
    <property type="evidence" value="ECO:0007669"/>
    <property type="project" value="TreeGrafter"/>
</dbReference>
<dbReference type="PANTHER" id="PTHR30511">
    <property type="entry name" value="ALANINE RACEMASE"/>
    <property type="match status" value="1"/>
</dbReference>
<comment type="pathway">
    <text evidence="4">Amino-acid biosynthesis; D-alanine biosynthesis; D-alanine from L-alanine: step 1/1.</text>
</comment>
<accession>A0AAU9E7K5</accession>
<dbReference type="NCBIfam" id="TIGR00492">
    <property type="entry name" value="alr"/>
    <property type="match status" value="1"/>
</dbReference>
<dbReference type="AlphaFoldDB" id="A0AAU9E7K5"/>
<dbReference type="GO" id="GO:0008784">
    <property type="term" value="F:alanine racemase activity"/>
    <property type="evidence" value="ECO:0007669"/>
    <property type="project" value="UniProtKB-UniRule"/>
</dbReference>